<evidence type="ECO:0000313" key="1">
    <source>
        <dbReference type="EMBL" id="KAI5660266.1"/>
    </source>
</evidence>
<keyword evidence="2" id="KW-1185">Reference proteome</keyword>
<protein>
    <submittedName>
        <fullName evidence="1">Uncharacterized protein</fullName>
    </submittedName>
</protein>
<reference evidence="2" key="1">
    <citation type="journal article" date="2023" name="Nat. Plants">
        <title>Single-cell RNA sequencing provides a high-resolution roadmap for understanding the multicellular compartmentation of specialized metabolism.</title>
        <authorList>
            <person name="Sun S."/>
            <person name="Shen X."/>
            <person name="Li Y."/>
            <person name="Li Y."/>
            <person name="Wang S."/>
            <person name="Li R."/>
            <person name="Zhang H."/>
            <person name="Shen G."/>
            <person name="Guo B."/>
            <person name="Wei J."/>
            <person name="Xu J."/>
            <person name="St-Pierre B."/>
            <person name="Chen S."/>
            <person name="Sun C."/>
        </authorList>
    </citation>
    <scope>NUCLEOTIDE SEQUENCE [LARGE SCALE GENOMIC DNA]</scope>
</reference>
<evidence type="ECO:0000313" key="2">
    <source>
        <dbReference type="Proteomes" id="UP001060085"/>
    </source>
</evidence>
<dbReference type="EMBL" id="CM044706">
    <property type="protein sequence ID" value="KAI5660266.1"/>
    <property type="molecule type" value="Genomic_DNA"/>
</dbReference>
<proteinExistence type="predicted"/>
<dbReference type="Proteomes" id="UP001060085">
    <property type="component" value="Linkage Group LG06"/>
</dbReference>
<sequence>MWMMGYNDGGDSFSGRKLRTLMPRPTPTTPINPPCLGRIHGADLLSFNHHLAAVSEQSKREFNGQQVVVSSRWNPTPEQLQTLEELYRRGTRTPSADQIQHITAQLRRYGKIEGKNVFYWFQNHKARERQKRRRQLESNSDEQQQQQTHNLDNPERKESGGNETGIEVEGTKNWASSHTICNSTLAEKTHVSMQRGTAKAAAAAAINPPPECSRRGGGRGSTDGRWLQFEDSLSELQQRKSLHHHHHHHHQLLEQQNNNSTWHMMQFFGSSSNSSSNNSSSSKQIVKPQNLNIFLHSSYNEDEDEDEDDDDNNTTTAHIESSNQTLLELFPLQSSSHENHHHAAGAGDKEAEFAHVSEMNTTTSITSTTPPQKFFEFLPLKN</sequence>
<accession>A0ACC0AHQ4</accession>
<name>A0ACC0AHQ4_CATRO</name>
<organism evidence="1 2">
    <name type="scientific">Catharanthus roseus</name>
    <name type="common">Madagascar periwinkle</name>
    <name type="synonym">Vinca rosea</name>
    <dbReference type="NCBI Taxonomy" id="4058"/>
    <lineage>
        <taxon>Eukaryota</taxon>
        <taxon>Viridiplantae</taxon>
        <taxon>Streptophyta</taxon>
        <taxon>Embryophyta</taxon>
        <taxon>Tracheophyta</taxon>
        <taxon>Spermatophyta</taxon>
        <taxon>Magnoliopsida</taxon>
        <taxon>eudicotyledons</taxon>
        <taxon>Gunneridae</taxon>
        <taxon>Pentapetalae</taxon>
        <taxon>asterids</taxon>
        <taxon>lamiids</taxon>
        <taxon>Gentianales</taxon>
        <taxon>Apocynaceae</taxon>
        <taxon>Rauvolfioideae</taxon>
        <taxon>Vinceae</taxon>
        <taxon>Catharanthinae</taxon>
        <taxon>Catharanthus</taxon>
    </lineage>
</organism>
<comment type="caution">
    <text evidence="1">The sequence shown here is derived from an EMBL/GenBank/DDBJ whole genome shotgun (WGS) entry which is preliminary data.</text>
</comment>
<gene>
    <name evidence="1" type="ORF">M9H77_29059</name>
</gene>